<evidence type="ECO:0000256" key="1">
    <source>
        <dbReference type="SAM" id="MobiDB-lite"/>
    </source>
</evidence>
<reference evidence="2 3" key="1">
    <citation type="submission" date="2020-06" db="EMBL/GenBank/DDBJ databases">
        <title>Transcriptomic and genomic resources for Thalictrum thalictroides and T. hernandezii: Facilitating candidate gene discovery in an emerging model plant lineage.</title>
        <authorList>
            <person name="Arias T."/>
            <person name="Riano-Pachon D.M."/>
            <person name="Di Stilio V.S."/>
        </authorList>
    </citation>
    <scope>NUCLEOTIDE SEQUENCE [LARGE SCALE GENOMIC DNA]</scope>
    <source>
        <strain evidence="3">cv. WT478/WT964</strain>
        <tissue evidence="2">Leaves</tissue>
    </source>
</reference>
<organism evidence="2 3">
    <name type="scientific">Thalictrum thalictroides</name>
    <name type="common">Rue-anemone</name>
    <name type="synonym">Anemone thalictroides</name>
    <dbReference type="NCBI Taxonomy" id="46969"/>
    <lineage>
        <taxon>Eukaryota</taxon>
        <taxon>Viridiplantae</taxon>
        <taxon>Streptophyta</taxon>
        <taxon>Embryophyta</taxon>
        <taxon>Tracheophyta</taxon>
        <taxon>Spermatophyta</taxon>
        <taxon>Magnoliopsida</taxon>
        <taxon>Ranunculales</taxon>
        <taxon>Ranunculaceae</taxon>
        <taxon>Thalictroideae</taxon>
        <taxon>Thalictrum</taxon>
    </lineage>
</organism>
<sequence>MAEAARSSLKQNSMPLPPWRSLAYLQAKWHSTYQRKFIPDEQSIHNTATSYHKQCVGHLRRLKSSLQSEFEAEKFLKPLKNDNNQRQKLDRWRHASPRGL</sequence>
<accession>A0A7J6VDW4</accession>
<name>A0A7J6VDW4_THATH</name>
<dbReference type="Pfam" id="PF04720">
    <property type="entry name" value="PDDEXK_6"/>
    <property type="match status" value="1"/>
</dbReference>
<gene>
    <name evidence="2" type="ORF">FRX31_027127</name>
</gene>
<dbReference type="PANTHER" id="PTHR31579:SF39">
    <property type="entry name" value="OS01G0973600 PROTEIN"/>
    <property type="match status" value="1"/>
</dbReference>
<dbReference type="AlphaFoldDB" id="A0A7J6VDW4"/>
<comment type="caution">
    <text evidence="2">The sequence shown here is derived from an EMBL/GenBank/DDBJ whole genome shotgun (WGS) entry which is preliminary data.</text>
</comment>
<feature type="region of interest" description="Disordered" evidence="1">
    <location>
        <begin position="77"/>
        <end position="100"/>
    </location>
</feature>
<proteinExistence type="predicted"/>
<evidence type="ECO:0000313" key="3">
    <source>
        <dbReference type="Proteomes" id="UP000554482"/>
    </source>
</evidence>
<dbReference type="OrthoDB" id="691424at2759"/>
<dbReference type="InterPro" id="IPR006502">
    <property type="entry name" value="PDDEXK-like"/>
</dbReference>
<dbReference type="Proteomes" id="UP000554482">
    <property type="component" value="Unassembled WGS sequence"/>
</dbReference>
<feature type="compositionally biased region" description="Basic and acidic residues" evidence="1">
    <location>
        <begin position="77"/>
        <end position="93"/>
    </location>
</feature>
<evidence type="ECO:0000313" key="2">
    <source>
        <dbReference type="EMBL" id="KAF5183286.1"/>
    </source>
</evidence>
<keyword evidence="3" id="KW-1185">Reference proteome</keyword>
<protein>
    <submittedName>
        <fullName evidence="2">Cruciferin</fullName>
    </submittedName>
</protein>
<dbReference type="EMBL" id="JABWDY010033648">
    <property type="protein sequence ID" value="KAF5183286.1"/>
    <property type="molecule type" value="Genomic_DNA"/>
</dbReference>
<dbReference type="PANTHER" id="PTHR31579">
    <property type="entry name" value="OS03G0796600 PROTEIN"/>
    <property type="match status" value="1"/>
</dbReference>